<dbReference type="InterPro" id="IPR023561">
    <property type="entry name" value="Carbonic_anhydrase_a-class"/>
</dbReference>
<comment type="catalytic activity">
    <reaction evidence="4">
        <text>hydrogencarbonate + H(+) = CO2 + H2O</text>
        <dbReference type="Rhea" id="RHEA:10748"/>
        <dbReference type="ChEBI" id="CHEBI:15377"/>
        <dbReference type="ChEBI" id="CHEBI:15378"/>
        <dbReference type="ChEBI" id="CHEBI:16526"/>
        <dbReference type="ChEBI" id="CHEBI:17544"/>
        <dbReference type="EC" id="4.2.1.1"/>
    </reaction>
</comment>
<reference evidence="7" key="1">
    <citation type="journal article" date="2023" name="Plant Biotechnol. J.">
        <title>Chromosome-level wild Hevea brasiliensis genome provides new tools for genomic-assisted breeding and valuable loci to elevate rubber yield.</title>
        <authorList>
            <person name="Cheng H."/>
            <person name="Song X."/>
            <person name="Hu Y."/>
            <person name="Wu T."/>
            <person name="Yang Q."/>
            <person name="An Z."/>
            <person name="Feng S."/>
            <person name="Deng Z."/>
            <person name="Wu W."/>
            <person name="Zeng X."/>
            <person name="Tu M."/>
            <person name="Wang X."/>
            <person name="Huang H."/>
        </authorList>
    </citation>
    <scope>NUCLEOTIDE SEQUENCE</scope>
    <source>
        <strain evidence="7">MT/VB/25A 57/8</strain>
    </source>
</reference>
<comment type="subcellular location">
    <subcellularLocation>
        <location evidence="2">Plastid</location>
        <location evidence="2">Chloroplast stroma</location>
    </subcellularLocation>
</comment>
<organism evidence="7 8">
    <name type="scientific">Hevea brasiliensis</name>
    <name type="common">Para rubber tree</name>
    <name type="synonym">Siphonia brasiliensis</name>
    <dbReference type="NCBI Taxonomy" id="3981"/>
    <lineage>
        <taxon>Eukaryota</taxon>
        <taxon>Viridiplantae</taxon>
        <taxon>Streptophyta</taxon>
        <taxon>Embryophyta</taxon>
        <taxon>Tracheophyta</taxon>
        <taxon>Spermatophyta</taxon>
        <taxon>Magnoliopsida</taxon>
        <taxon>eudicotyledons</taxon>
        <taxon>Gunneridae</taxon>
        <taxon>Pentapetalae</taxon>
        <taxon>rosids</taxon>
        <taxon>fabids</taxon>
        <taxon>Malpighiales</taxon>
        <taxon>Euphorbiaceae</taxon>
        <taxon>Crotonoideae</taxon>
        <taxon>Micrandreae</taxon>
        <taxon>Hevea</taxon>
    </lineage>
</organism>
<keyword evidence="5" id="KW-0732">Signal</keyword>
<dbReference type="Gene3D" id="3.10.200.10">
    <property type="entry name" value="Alpha carbonic anhydrase"/>
    <property type="match status" value="1"/>
</dbReference>
<proteinExistence type="inferred from homology"/>
<comment type="function">
    <text evidence="1">Reversible hydration of carbon dioxide.</text>
</comment>
<dbReference type="PANTHER" id="PTHR18952:SF208">
    <property type="entry name" value="CARBONIC ANHYDRASE XA-RELATED"/>
    <property type="match status" value="1"/>
</dbReference>
<comment type="similarity">
    <text evidence="3">Belongs to the alpha-class carbonic anhydrase family.</text>
</comment>
<comment type="caution">
    <text evidence="7">The sequence shown here is derived from an EMBL/GenBank/DDBJ whole genome shotgun (WGS) entry which is preliminary data.</text>
</comment>
<evidence type="ECO:0000256" key="1">
    <source>
        <dbReference type="ARBA" id="ARBA00002904"/>
    </source>
</evidence>
<evidence type="ECO:0000259" key="6">
    <source>
        <dbReference type="PROSITE" id="PS51144"/>
    </source>
</evidence>
<dbReference type="PROSITE" id="PS51144">
    <property type="entry name" value="ALPHA_CA_2"/>
    <property type="match status" value="1"/>
</dbReference>
<feature type="signal peptide" evidence="5">
    <location>
        <begin position="1"/>
        <end position="24"/>
    </location>
</feature>
<dbReference type="InterPro" id="IPR036398">
    <property type="entry name" value="CA_dom_sf"/>
</dbReference>
<evidence type="ECO:0000256" key="4">
    <source>
        <dbReference type="ARBA" id="ARBA00048348"/>
    </source>
</evidence>
<name>A0ABQ9N8H6_HEVBR</name>
<feature type="domain" description="Alpha-carbonic anhydrase" evidence="6">
    <location>
        <begin position="27"/>
        <end position="236"/>
    </location>
</feature>
<evidence type="ECO:0000256" key="5">
    <source>
        <dbReference type="SAM" id="SignalP"/>
    </source>
</evidence>
<feature type="chain" id="PRO_5046380029" description="Alpha-carbonic anhydrase domain-containing protein" evidence="5">
    <location>
        <begin position="25"/>
        <end position="236"/>
    </location>
</feature>
<evidence type="ECO:0000313" key="8">
    <source>
        <dbReference type="Proteomes" id="UP001174677"/>
    </source>
</evidence>
<evidence type="ECO:0000256" key="3">
    <source>
        <dbReference type="ARBA" id="ARBA00006365"/>
    </source>
</evidence>
<protein>
    <recommendedName>
        <fullName evidence="6">Alpha-carbonic anhydrase domain-containing protein</fullName>
    </recommendedName>
</protein>
<dbReference type="PANTHER" id="PTHR18952">
    <property type="entry name" value="CARBONIC ANHYDRASE"/>
    <property type="match status" value="1"/>
</dbReference>
<dbReference type="SUPFAM" id="SSF51069">
    <property type="entry name" value="Carbonic anhydrase"/>
    <property type="match status" value="1"/>
</dbReference>
<gene>
    <name evidence="7" type="ORF">P3X46_000188</name>
</gene>
<dbReference type="EMBL" id="JARPOI010000001">
    <property type="protein sequence ID" value="KAJ9188827.1"/>
    <property type="molecule type" value="Genomic_DNA"/>
</dbReference>
<dbReference type="InterPro" id="IPR041891">
    <property type="entry name" value="Alpha_CA_prokaryot-like"/>
</dbReference>
<dbReference type="Pfam" id="PF00194">
    <property type="entry name" value="Carb_anhydrase"/>
    <property type="match status" value="1"/>
</dbReference>
<dbReference type="InterPro" id="IPR001148">
    <property type="entry name" value="CA_dom"/>
</dbReference>
<evidence type="ECO:0000256" key="2">
    <source>
        <dbReference type="ARBA" id="ARBA00004470"/>
    </source>
</evidence>
<keyword evidence="8" id="KW-1185">Reference proteome</keyword>
<accession>A0ABQ9N8H6</accession>
<sequence>MGNLAIQLLCSIFFISLLFHTFIAETRQVGHETEYDSKWSKCCNGSMQSPINLLNKRVKMVSHLGRLDRDYKPSNLGWKSGAGTVEINGTEYVLQQCHWHSPCEHTINGRRHALEMHMVHKSQDGKVAVVGIIYKTGSPNSFLSSLSDHLRMVGGPKEAEKVVDLINPNDIKIARKYYRYMGSLTSPPSTENVIWTISRKVMTVTKEQVKLVRVTVRNTFTTTNGRLVQLYEPDEK</sequence>
<dbReference type="CDD" id="cd03124">
    <property type="entry name" value="alpha_CA_prokaryotic_like"/>
    <property type="match status" value="1"/>
</dbReference>
<evidence type="ECO:0000313" key="7">
    <source>
        <dbReference type="EMBL" id="KAJ9188827.1"/>
    </source>
</evidence>
<dbReference type="Proteomes" id="UP001174677">
    <property type="component" value="Chromosome 1"/>
</dbReference>
<dbReference type="SMART" id="SM01057">
    <property type="entry name" value="Carb_anhydrase"/>
    <property type="match status" value="1"/>
</dbReference>